<dbReference type="InterPro" id="IPR015421">
    <property type="entry name" value="PyrdxlP-dep_Trfase_major"/>
</dbReference>
<keyword evidence="8" id="KW-1185">Reference proteome</keyword>
<evidence type="ECO:0000256" key="2">
    <source>
        <dbReference type="ARBA" id="ARBA00007441"/>
    </source>
</evidence>
<evidence type="ECO:0000256" key="1">
    <source>
        <dbReference type="ARBA" id="ARBA00001933"/>
    </source>
</evidence>
<comment type="cofactor">
    <cofactor evidence="1">
        <name>pyridoxal 5'-phosphate</name>
        <dbReference type="ChEBI" id="CHEBI:597326"/>
    </cofactor>
</comment>
<evidence type="ECO:0000259" key="6">
    <source>
        <dbReference type="Pfam" id="PF00155"/>
    </source>
</evidence>
<dbReference type="Gene3D" id="3.40.640.10">
    <property type="entry name" value="Type I PLP-dependent aspartate aminotransferase-like (Major domain)"/>
    <property type="match status" value="1"/>
</dbReference>
<sequence>MKIIDEIPASKTLEINAIATKLMNEGKDVINLTTGEPDFPTPERIKEKAKEALDKDFTKYTNSKGIFELRMTISKLLSKKGIEYTADEIIVTNGGKQAIYNALLAILDKDDEVILFSPLWVSYVPMILLAGAKPVIIRTTFEEGFLPNVNEIEKNITSKTKAILVNSPNNPTGVVYSESVIKGIAEIANKKGLYVIADEVYDSLVYDKPFVSLYNFVNPQQLIYINAFSKAYAMTGWRLGYCATKNRVIYNRISKIQGHTTSSVNSIAQFAAVEADKVDNKYMIDEFKKRRDFTVEEARKIGLEFVNPNGAFYLFFKSPLNDDETFCKKLLEEKLVALVPGSAFDAKGFVRLSFANSMKNLSGAFQRIKEFVK</sequence>
<dbReference type="GO" id="GO:0008483">
    <property type="term" value="F:transaminase activity"/>
    <property type="evidence" value="ECO:0007669"/>
    <property type="project" value="UniProtKB-KW"/>
</dbReference>
<dbReference type="Proteomes" id="UP000242592">
    <property type="component" value="Unassembled WGS sequence"/>
</dbReference>
<dbReference type="InterPro" id="IPR050596">
    <property type="entry name" value="AspAT/PAT-like"/>
</dbReference>
<dbReference type="PANTHER" id="PTHR46383">
    <property type="entry name" value="ASPARTATE AMINOTRANSFERASE"/>
    <property type="match status" value="1"/>
</dbReference>
<dbReference type="Gene3D" id="3.90.1150.10">
    <property type="entry name" value="Aspartate Aminotransferase, domain 1"/>
    <property type="match status" value="1"/>
</dbReference>
<dbReference type="GO" id="GO:0006520">
    <property type="term" value="P:amino acid metabolic process"/>
    <property type="evidence" value="ECO:0007669"/>
    <property type="project" value="InterPro"/>
</dbReference>
<dbReference type="PANTHER" id="PTHR46383:SF1">
    <property type="entry name" value="ASPARTATE AMINOTRANSFERASE"/>
    <property type="match status" value="1"/>
</dbReference>
<evidence type="ECO:0000313" key="8">
    <source>
        <dbReference type="Proteomes" id="UP000242592"/>
    </source>
</evidence>
<reference evidence="8" key="1">
    <citation type="submission" date="2016-11" db="EMBL/GenBank/DDBJ databases">
        <authorList>
            <person name="Varghese N."/>
            <person name="Submissions S."/>
        </authorList>
    </citation>
    <scope>NUCLEOTIDE SEQUENCE [LARGE SCALE GENOMIC DNA]</scope>
    <source>
        <strain evidence="8">DSM 15807</strain>
    </source>
</reference>
<dbReference type="EMBL" id="FQXN01000006">
    <property type="protein sequence ID" value="SHH55083.1"/>
    <property type="molecule type" value="Genomic_DNA"/>
</dbReference>
<dbReference type="AlphaFoldDB" id="A0A1M5TXH3"/>
<organism evidence="7 8">
    <name type="scientific">Thermosipho atlanticus DSM 15807</name>
    <dbReference type="NCBI Taxonomy" id="1123380"/>
    <lineage>
        <taxon>Bacteria</taxon>
        <taxon>Thermotogati</taxon>
        <taxon>Thermotogota</taxon>
        <taxon>Thermotogae</taxon>
        <taxon>Thermotogales</taxon>
        <taxon>Fervidobacteriaceae</taxon>
        <taxon>Thermosipho</taxon>
    </lineage>
</organism>
<dbReference type="STRING" id="1123380.SAMN02745199_1517"/>
<dbReference type="InterPro" id="IPR004839">
    <property type="entry name" value="Aminotransferase_I/II_large"/>
</dbReference>
<proteinExistence type="inferred from homology"/>
<dbReference type="NCBIfam" id="NF041091">
    <property type="entry name" value="asp_aminotase_Arch"/>
    <property type="match status" value="1"/>
</dbReference>
<evidence type="ECO:0000256" key="5">
    <source>
        <dbReference type="ARBA" id="ARBA00022898"/>
    </source>
</evidence>
<accession>A0A1M5TXH3</accession>
<gene>
    <name evidence="7" type="ORF">SAMN02745199_1517</name>
</gene>
<dbReference type="GO" id="GO:0030170">
    <property type="term" value="F:pyridoxal phosphate binding"/>
    <property type="evidence" value="ECO:0007669"/>
    <property type="project" value="InterPro"/>
</dbReference>
<evidence type="ECO:0000256" key="4">
    <source>
        <dbReference type="ARBA" id="ARBA00022679"/>
    </source>
</evidence>
<dbReference type="RefSeq" id="WP_073073752.1">
    <property type="nucleotide sequence ID" value="NZ_FQXN01000006.1"/>
</dbReference>
<dbReference type="FunFam" id="3.40.640.10:FF:000033">
    <property type="entry name" value="Aspartate aminotransferase"/>
    <property type="match status" value="1"/>
</dbReference>
<dbReference type="CDD" id="cd00609">
    <property type="entry name" value="AAT_like"/>
    <property type="match status" value="1"/>
</dbReference>
<name>A0A1M5TXH3_9BACT</name>
<comment type="similarity">
    <text evidence="2">Belongs to the class-I pyridoxal-phosphate-dependent aminotransferase family.</text>
</comment>
<dbReference type="Pfam" id="PF00155">
    <property type="entry name" value="Aminotran_1_2"/>
    <property type="match status" value="1"/>
</dbReference>
<keyword evidence="3 7" id="KW-0032">Aminotransferase</keyword>
<evidence type="ECO:0000313" key="7">
    <source>
        <dbReference type="EMBL" id="SHH55083.1"/>
    </source>
</evidence>
<dbReference type="InterPro" id="IPR015422">
    <property type="entry name" value="PyrdxlP-dep_Trfase_small"/>
</dbReference>
<evidence type="ECO:0000256" key="3">
    <source>
        <dbReference type="ARBA" id="ARBA00022576"/>
    </source>
</evidence>
<dbReference type="OrthoDB" id="9802328at2"/>
<dbReference type="InterPro" id="IPR015424">
    <property type="entry name" value="PyrdxlP-dep_Trfase"/>
</dbReference>
<keyword evidence="4 7" id="KW-0808">Transferase</keyword>
<dbReference type="SUPFAM" id="SSF53383">
    <property type="entry name" value="PLP-dependent transferases"/>
    <property type="match status" value="1"/>
</dbReference>
<keyword evidence="5" id="KW-0663">Pyridoxal phosphate</keyword>
<feature type="domain" description="Aminotransferase class I/classII large" evidence="6">
    <location>
        <begin position="27"/>
        <end position="364"/>
    </location>
</feature>
<protein>
    <submittedName>
        <fullName evidence="7">L-aspartate aminotransferase apoenzyme</fullName>
    </submittedName>
</protein>